<accession>A0AC61QZR2</accession>
<sequence length="297" mass="33862">MNKIRDAFEGIHADTQMKETTKQFLAEKYEERQKKFFRPVFKRAMPVVCVLLLFLIGVGGYSWIQAPAAYVSIDINPSIELVLNRFDKVLSAVAYNAEGEEILESLSLKGKKYTAAIDAIMENGCMKGYLTEKSELVFTIAADDDKGNELKAGVEYCSSHMGHASESIYVDKEIVSEAHDHGCSLGKYYAYLQLSQYDDSVTVDDCRNMSISKIHGMIKRHMHGGGHSWKGYEETGDDGQETECRQMRDGEQETECSQDERYNRETGYVSPEEDDWQSGDMHMQRGHRNRHREHSEH</sequence>
<gene>
    <name evidence="1" type="ORF">E5357_06745</name>
</gene>
<name>A0AC61QZR2_9FIRM</name>
<evidence type="ECO:0000313" key="1">
    <source>
        <dbReference type="EMBL" id="TGX99119.1"/>
    </source>
</evidence>
<reference evidence="1" key="1">
    <citation type="submission" date="2019-04" db="EMBL/GenBank/DDBJ databases">
        <title>Microbes associate with the intestines of laboratory mice.</title>
        <authorList>
            <person name="Navarre W."/>
            <person name="Wong E."/>
            <person name="Huang K."/>
            <person name="Tropini C."/>
            <person name="Ng K."/>
            <person name="Yu B."/>
        </authorList>
    </citation>
    <scope>NUCLEOTIDE SEQUENCE</scope>
    <source>
        <strain evidence="1">NM72_1-8</strain>
    </source>
</reference>
<comment type="caution">
    <text evidence="1">The sequence shown here is derived from an EMBL/GenBank/DDBJ whole genome shotgun (WGS) entry which is preliminary data.</text>
</comment>
<dbReference type="Proteomes" id="UP000307720">
    <property type="component" value="Unassembled WGS sequence"/>
</dbReference>
<evidence type="ECO:0000313" key="2">
    <source>
        <dbReference type="Proteomes" id="UP000307720"/>
    </source>
</evidence>
<proteinExistence type="predicted"/>
<organism evidence="1 2">
    <name type="scientific">Hominisplanchenecus murintestinalis</name>
    <dbReference type="NCBI Taxonomy" id="2941517"/>
    <lineage>
        <taxon>Bacteria</taxon>
        <taxon>Bacillati</taxon>
        <taxon>Bacillota</taxon>
        <taxon>Clostridia</taxon>
        <taxon>Lachnospirales</taxon>
        <taxon>Lachnospiraceae</taxon>
        <taxon>Hominisplanchenecus</taxon>
    </lineage>
</organism>
<dbReference type="EMBL" id="SRZB01000010">
    <property type="protein sequence ID" value="TGX99119.1"/>
    <property type="molecule type" value="Genomic_DNA"/>
</dbReference>
<protein>
    <submittedName>
        <fullName evidence="1">Uncharacterized protein</fullName>
    </submittedName>
</protein>
<keyword evidence="2" id="KW-1185">Reference proteome</keyword>